<feature type="compositionally biased region" description="Basic and acidic residues" evidence="3">
    <location>
        <begin position="666"/>
        <end position="676"/>
    </location>
</feature>
<feature type="region of interest" description="Disordered" evidence="3">
    <location>
        <begin position="620"/>
        <end position="676"/>
    </location>
</feature>
<feature type="region of interest" description="Disordered" evidence="3">
    <location>
        <begin position="688"/>
        <end position="815"/>
    </location>
</feature>
<feature type="compositionally biased region" description="Polar residues" evidence="3">
    <location>
        <begin position="889"/>
        <end position="908"/>
    </location>
</feature>
<feature type="domain" description="PH" evidence="4">
    <location>
        <begin position="1253"/>
        <end position="1377"/>
    </location>
</feature>
<feature type="compositionally biased region" description="Basic and acidic residues" evidence="3">
    <location>
        <begin position="708"/>
        <end position="719"/>
    </location>
</feature>
<evidence type="ECO:0000256" key="3">
    <source>
        <dbReference type="SAM" id="MobiDB-lite"/>
    </source>
</evidence>
<dbReference type="PANTHER" id="PTHR21538">
    <property type="entry name" value="ANILLIN/RHOTEKIN RTKN"/>
    <property type="match status" value="1"/>
</dbReference>
<dbReference type="InterPro" id="IPR037840">
    <property type="entry name" value="PH_Anillin"/>
</dbReference>
<feature type="compositionally biased region" description="Polar residues" evidence="3">
    <location>
        <begin position="410"/>
        <end position="436"/>
    </location>
</feature>
<dbReference type="Pfam" id="PF00169">
    <property type="entry name" value="PH"/>
    <property type="match status" value="1"/>
</dbReference>
<evidence type="ECO:0000259" key="4">
    <source>
        <dbReference type="PROSITE" id="PS50003"/>
    </source>
</evidence>
<keyword evidence="1 2" id="KW-0175">Coiled coil</keyword>
<protein>
    <recommendedName>
        <fullName evidence="4">PH domain-containing protein</fullName>
    </recommendedName>
</protein>
<evidence type="ECO:0000256" key="1">
    <source>
        <dbReference type="ARBA" id="ARBA00023054"/>
    </source>
</evidence>
<dbReference type="GO" id="GO:0000915">
    <property type="term" value="P:actomyosin contractile ring assembly"/>
    <property type="evidence" value="ECO:0007669"/>
    <property type="project" value="TreeGrafter"/>
</dbReference>
<feature type="compositionally biased region" description="Acidic residues" evidence="3">
    <location>
        <begin position="909"/>
        <end position="931"/>
    </location>
</feature>
<proteinExistence type="predicted"/>
<organism evidence="5 6">
    <name type="scientific">Patella caerulea</name>
    <name type="common">Rayed Mediterranean limpet</name>
    <dbReference type="NCBI Taxonomy" id="87958"/>
    <lineage>
        <taxon>Eukaryota</taxon>
        <taxon>Metazoa</taxon>
        <taxon>Spiralia</taxon>
        <taxon>Lophotrochozoa</taxon>
        <taxon>Mollusca</taxon>
        <taxon>Gastropoda</taxon>
        <taxon>Patellogastropoda</taxon>
        <taxon>Patelloidea</taxon>
        <taxon>Patellidae</taxon>
        <taxon>Patella</taxon>
    </lineage>
</organism>
<feature type="compositionally biased region" description="Polar residues" evidence="3">
    <location>
        <begin position="279"/>
        <end position="294"/>
    </location>
</feature>
<reference evidence="5 6" key="1">
    <citation type="submission" date="2024-01" db="EMBL/GenBank/DDBJ databases">
        <title>The genome of the rayed Mediterranean limpet Patella caerulea (Linnaeus, 1758).</title>
        <authorList>
            <person name="Anh-Thu Weber A."/>
            <person name="Halstead-Nussloch G."/>
        </authorList>
    </citation>
    <scope>NUCLEOTIDE SEQUENCE [LARGE SCALE GENOMIC DNA]</scope>
    <source>
        <strain evidence="5">AATW-2023a</strain>
        <tissue evidence="5">Whole specimen</tissue>
    </source>
</reference>
<feature type="region of interest" description="Disordered" evidence="3">
    <location>
        <begin position="1176"/>
        <end position="1201"/>
    </location>
</feature>
<feature type="compositionally biased region" description="Basic and acidic residues" evidence="3">
    <location>
        <begin position="877"/>
        <end position="886"/>
    </location>
</feature>
<dbReference type="SMART" id="SM00233">
    <property type="entry name" value="PH"/>
    <property type="match status" value="1"/>
</dbReference>
<feature type="compositionally biased region" description="Basic and acidic residues" evidence="3">
    <location>
        <begin position="207"/>
        <end position="221"/>
    </location>
</feature>
<feature type="compositionally biased region" description="Low complexity" evidence="3">
    <location>
        <begin position="164"/>
        <end position="175"/>
    </location>
</feature>
<feature type="region of interest" description="Disordered" evidence="3">
    <location>
        <begin position="89"/>
        <end position="136"/>
    </location>
</feature>
<feature type="compositionally biased region" description="Polar residues" evidence="3">
    <location>
        <begin position="720"/>
        <end position="730"/>
    </location>
</feature>
<comment type="caution">
    <text evidence="5">The sequence shown here is derived from an EMBL/GenBank/DDBJ whole genome shotgun (WGS) entry which is preliminary data.</text>
</comment>
<feature type="compositionally biased region" description="Polar residues" evidence="3">
    <location>
        <begin position="649"/>
        <end position="665"/>
    </location>
</feature>
<feature type="compositionally biased region" description="Polar residues" evidence="3">
    <location>
        <begin position="522"/>
        <end position="563"/>
    </location>
</feature>
<feature type="region of interest" description="Disordered" evidence="3">
    <location>
        <begin position="848"/>
        <end position="954"/>
    </location>
</feature>
<feature type="compositionally biased region" description="Polar residues" evidence="3">
    <location>
        <begin position="370"/>
        <end position="396"/>
    </location>
</feature>
<evidence type="ECO:0000256" key="2">
    <source>
        <dbReference type="SAM" id="Coils"/>
    </source>
</evidence>
<dbReference type="InterPro" id="IPR012966">
    <property type="entry name" value="AHD"/>
</dbReference>
<feature type="compositionally biased region" description="Polar residues" evidence="3">
    <location>
        <begin position="452"/>
        <end position="462"/>
    </location>
</feature>
<feature type="region of interest" description="Disordered" evidence="3">
    <location>
        <begin position="154"/>
        <end position="475"/>
    </location>
</feature>
<dbReference type="Gene3D" id="2.30.29.30">
    <property type="entry name" value="Pleckstrin-homology domain (PH domain)/Phosphotyrosine-binding domain (PTB)"/>
    <property type="match status" value="1"/>
</dbReference>
<feature type="compositionally biased region" description="Basic and acidic residues" evidence="3">
    <location>
        <begin position="350"/>
        <end position="363"/>
    </location>
</feature>
<gene>
    <name evidence="5" type="ORF">SNE40_007110</name>
</gene>
<feature type="compositionally biased region" description="Basic residues" evidence="3">
    <location>
        <begin position="1180"/>
        <end position="1190"/>
    </location>
</feature>
<dbReference type="CDD" id="cd01263">
    <property type="entry name" value="PH_anillin"/>
    <property type="match status" value="1"/>
</dbReference>
<dbReference type="PROSITE" id="PS50003">
    <property type="entry name" value="PH_DOMAIN"/>
    <property type="match status" value="1"/>
</dbReference>
<feature type="compositionally biased region" description="Acidic residues" evidence="3">
    <location>
        <begin position="790"/>
        <end position="805"/>
    </location>
</feature>
<dbReference type="EMBL" id="JAZGQO010000006">
    <property type="protein sequence ID" value="KAK6184694.1"/>
    <property type="molecule type" value="Genomic_DNA"/>
</dbReference>
<keyword evidence="6" id="KW-1185">Reference proteome</keyword>
<dbReference type="SUPFAM" id="SSF50729">
    <property type="entry name" value="PH domain-like"/>
    <property type="match status" value="1"/>
</dbReference>
<name>A0AAN8PX21_PATCE</name>
<accession>A0AAN8PX21</accession>
<dbReference type="Pfam" id="PF08174">
    <property type="entry name" value="Anillin"/>
    <property type="match status" value="1"/>
</dbReference>
<dbReference type="InterPro" id="IPR031970">
    <property type="entry name" value="Anillin_N"/>
</dbReference>
<feature type="compositionally biased region" description="Pro residues" evidence="3">
    <location>
        <begin position="242"/>
        <end position="265"/>
    </location>
</feature>
<dbReference type="Pfam" id="PF16018">
    <property type="entry name" value="Anillin_N"/>
    <property type="match status" value="1"/>
</dbReference>
<dbReference type="InterPro" id="IPR011993">
    <property type="entry name" value="PH-like_dom_sf"/>
</dbReference>
<dbReference type="InterPro" id="IPR001849">
    <property type="entry name" value="PH_domain"/>
</dbReference>
<dbReference type="InterPro" id="IPR051364">
    <property type="entry name" value="Cytokinesis/Rho-signaling"/>
</dbReference>
<sequence>MDVSQTDSEYSSTSYCVYVDINVELPASDCSNTVSENSASLLCEESHMEIEPDSVNDITVGNGGADLDQSVMRLIERTRQRREMLNEKLGKTPDPAPRKRTIPFSENTTHNIPDDDDSPKRHCSRQHEVSIKSDTPAITGVKSRLAVLKDTRADWSDVSDGETSVPVPVPRKSLSSPPPREPEPVSSSTRGNRFAKLASNINSWEDDLSHPTISKEEEKKPRWQPPKAPVTENTSHHKSRAPEPPKLVVPPSPKKTHAPPPPPMPSAITKHSPCKPVASMQSPRKTPVSTTYKTPGSPAKPVVTQTMSSPLRTPQQARSAQDTDQIPVNAKGLNESPSDQTDDEPTAKPVSERFAKWAKKSDTTPKVGDPTQTPVSARMANWQQKVSNPPKSTPVVSASKVKPLPKQICTPVTQSAFKSKSPLKNNNTTASDSPQEGMTVHKTTADDPASLPVSSRMATWQQKAAKPKRDEEPTAYPVLARMSAWEQMSSTNQVAHIKKVNPAPAPAPVKAAQPIALGSVLTSSSKLTQKPVSSPKSKGLTPSKSFVESIQERASQINHSPTCKSPPKVQSPAKVSCTMKSVQQRLMEQTHNSDKSHNLVDKIRQERMAELNVIQNRWKNGILNDKTDTETDVHVNQGIPPPPPPPVQSSPMKTVKSSPAKSQTGDQRDAIKARARADFDQKLAAMGFDVPADPESPVATFHFKRGEKKSGSSDEDRKQGQQVRSATVTNKPPPAPTPSSNQARPSSIYGLISKNKNGEPPAKPNTKFNDSFDSDSDDQIDDRPQPPLCETDDTEPTTESEDDCIEQSSAESECVQLRKKPVTEFYDDGDDVSLSAFVPASVRRESVLPHAGHRQSLTSEASYDSFEDISVVGRGDQGNREQRRPIDQATCSMTSVTSQSSADSQEQTYLDDTDDKADIDDLLDEAMDSDDSDRPVAAPRKRGGDKSSEEPTSPLIYSVSMYRSKRYNEKPPPAKMKIIRNSDYTDADVEEEEIEMPDYPPAPTSRKTLQERIKELQELVQQEQSIIMQTSNALNQCCSGNSAFVGSSEQVECNRLLLIACQKRQAYLTEIQRLKDTGQLEDMCGGPKGSLTISDIRLPLKKEFVTKIGTTQDTITYYFVLLIHNGPQLIFTQMLSTHDPMMRGSLDFPNLIKINGIGGNFKLDIEIFGMSVSKESTGKDKKKKTPKKSKSGLPLQSPGGPLAVRTTSFSLITSLTITMKSLDKSSFNLERLPYLSPLHGTIFMRLKCLMEASVEERGFLTMFEDVSGLGAWHRRWVVLSRNRLGYWKYPDDETRKEPIGVIDLKRCITDKVGLIPRDICARPNTFELVTVRQPRKGEQDTLTCKTYNTMTTVKVMLSADTKEERIVWCNKVNRALANIRTWHADAMRPIKSH</sequence>
<evidence type="ECO:0000313" key="6">
    <source>
        <dbReference type="Proteomes" id="UP001347796"/>
    </source>
</evidence>
<feature type="coiled-coil region" evidence="2">
    <location>
        <begin position="1006"/>
        <end position="1033"/>
    </location>
</feature>
<feature type="compositionally biased region" description="Pro residues" evidence="3">
    <location>
        <begin position="639"/>
        <end position="648"/>
    </location>
</feature>
<dbReference type="GO" id="GO:0000281">
    <property type="term" value="P:mitotic cytokinesis"/>
    <property type="evidence" value="ECO:0007669"/>
    <property type="project" value="TreeGrafter"/>
</dbReference>
<feature type="region of interest" description="Disordered" evidence="3">
    <location>
        <begin position="522"/>
        <end position="575"/>
    </location>
</feature>
<dbReference type="Proteomes" id="UP001347796">
    <property type="component" value="Unassembled WGS sequence"/>
</dbReference>
<dbReference type="GO" id="GO:0031106">
    <property type="term" value="P:septin ring organization"/>
    <property type="evidence" value="ECO:0007669"/>
    <property type="project" value="TreeGrafter"/>
</dbReference>
<dbReference type="FunFam" id="2.30.29.30:FF:000111">
    <property type="entry name" value="anillin isoform X1"/>
    <property type="match status" value="1"/>
</dbReference>
<dbReference type="GO" id="GO:0005826">
    <property type="term" value="C:actomyosin contractile ring"/>
    <property type="evidence" value="ECO:0007669"/>
    <property type="project" value="TreeGrafter"/>
</dbReference>
<evidence type="ECO:0000313" key="5">
    <source>
        <dbReference type="EMBL" id="KAK6184694.1"/>
    </source>
</evidence>
<feature type="compositionally biased region" description="Polar residues" evidence="3">
    <location>
        <begin position="303"/>
        <end position="326"/>
    </location>
</feature>
<dbReference type="PANTHER" id="PTHR21538:SF23">
    <property type="entry name" value="ANILLIN"/>
    <property type="match status" value="1"/>
</dbReference>